<keyword evidence="1" id="KW-0175">Coiled coil</keyword>
<sequence>MAMIDLHRRNVDRKRNEIARLIDQKAKEYAKITSLNNKIQSATKQMNSSKSLTTISNKQKEIYKHQADISKVEKKISEFESKISRKNKELQAEQRKMDNEEVKEYKKRQQLQDKFQREQTRAFSTVNKTLSEHSDMIKNLSELPEEITVLFLASNPQDQGQLRLDEEVRSIKEMITKSRHRDAVKLESCWAVRPGDILQYMNEYMPTIVHFSGHGSSNDELVLMDNNSNTKLVSMESLVQAMSVANDNLRLVFFNTCHSKNQANKVVDHIECAIGMSDSITDDAARAFSAQFYSSLTFGLSIEKSFNQAKAALMLEGISEQNTPTLFMKSGCDAANTYIIAQSD</sequence>
<dbReference type="RefSeq" id="WP_001240754.1">
    <property type="nucleotide sequence ID" value="NZ_CP028196.1"/>
</dbReference>
<evidence type="ECO:0000256" key="1">
    <source>
        <dbReference type="SAM" id="Coils"/>
    </source>
</evidence>
<proteinExistence type="predicted"/>
<name>A0A2R4DGU5_SALET</name>
<gene>
    <name evidence="3" type="ORF">G4174_004409</name>
</gene>
<dbReference type="EMBL" id="DAATGM010000028">
    <property type="protein sequence ID" value="HAE8243534.1"/>
    <property type="molecule type" value="Genomic_DNA"/>
</dbReference>
<feature type="domain" description="CHAT" evidence="2">
    <location>
        <begin position="154"/>
        <end position="314"/>
    </location>
</feature>
<accession>A0A2R4DGU5</accession>
<comment type="caution">
    <text evidence="3">The sequence shown here is derived from an EMBL/GenBank/DDBJ whole genome shotgun (WGS) entry which is preliminary data.</text>
</comment>
<protein>
    <submittedName>
        <fullName evidence="3">CHAT domain-containing protein</fullName>
    </submittedName>
</protein>
<dbReference type="AlphaFoldDB" id="A0A2R4DGU5"/>
<reference evidence="3" key="2">
    <citation type="submission" date="2018-07" db="EMBL/GenBank/DDBJ databases">
        <authorList>
            <consortium name="NCBI Pathogen Detection Project"/>
        </authorList>
    </citation>
    <scope>NUCLEOTIDE SEQUENCE</scope>
    <source>
        <strain evidence="3">BCW_2665</strain>
    </source>
</reference>
<dbReference type="Pfam" id="PF12770">
    <property type="entry name" value="CHAT"/>
    <property type="match status" value="1"/>
</dbReference>
<dbReference type="InterPro" id="IPR024983">
    <property type="entry name" value="CHAT_dom"/>
</dbReference>
<reference evidence="3" key="1">
    <citation type="journal article" date="2018" name="Genome Biol.">
        <title>SKESA: strategic k-mer extension for scrupulous assemblies.</title>
        <authorList>
            <person name="Souvorov A."/>
            <person name="Agarwala R."/>
            <person name="Lipman D.J."/>
        </authorList>
    </citation>
    <scope>NUCLEOTIDE SEQUENCE</scope>
    <source>
        <strain evidence="3">BCW_2665</strain>
    </source>
</reference>
<organism evidence="3">
    <name type="scientific">Salmonella enterica subsp. enterica serovar Concord</name>
    <dbReference type="NCBI Taxonomy" id="483687"/>
    <lineage>
        <taxon>Bacteria</taxon>
        <taxon>Pseudomonadati</taxon>
        <taxon>Pseudomonadota</taxon>
        <taxon>Gammaproteobacteria</taxon>
        <taxon>Enterobacterales</taxon>
        <taxon>Enterobacteriaceae</taxon>
        <taxon>Salmonella</taxon>
    </lineage>
</organism>
<evidence type="ECO:0000313" key="3">
    <source>
        <dbReference type="EMBL" id="HAE8243534.1"/>
    </source>
</evidence>
<feature type="coiled-coil region" evidence="1">
    <location>
        <begin position="69"/>
        <end position="103"/>
    </location>
</feature>
<evidence type="ECO:0000259" key="2">
    <source>
        <dbReference type="Pfam" id="PF12770"/>
    </source>
</evidence>